<feature type="compositionally biased region" description="Pro residues" evidence="2">
    <location>
        <begin position="70"/>
        <end position="79"/>
    </location>
</feature>
<feature type="compositionally biased region" description="Low complexity" evidence="2">
    <location>
        <begin position="41"/>
        <end position="69"/>
    </location>
</feature>
<dbReference type="SFLD" id="SFLDG01125">
    <property type="entry name" value="C1.1:_Acid_Phosphatase_Like"/>
    <property type="match status" value="1"/>
</dbReference>
<accession>A0A396RM29</accession>
<dbReference type="InterPro" id="IPR006423">
    <property type="entry name" value="Lipo_e_P4"/>
</dbReference>
<dbReference type="PANTHER" id="PTHR31284">
    <property type="entry name" value="ACID PHOSPHATASE-LIKE PROTEIN"/>
    <property type="match status" value="1"/>
</dbReference>
<dbReference type="AlphaFoldDB" id="A0A396RM29"/>
<feature type="chain" id="PRO_5017466999" evidence="3">
    <location>
        <begin position="21"/>
        <end position="346"/>
    </location>
</feature>
<evidence type="ECO:0000313" key="5">
    <source>
        <dbReference type="Proteomes" id="UP000266693"/>
    </source>
</evidence>
<name>A0A396RM29_9SPHN</name>
<dbReference type="EMBL" id="QWLV01000004">
    <property type="protein sequence ID" value="RHW17398.1"/>
    <property type="molecule type" value="Genomic_DNA"/>
</dbReference>
<dbReference type="SFLD" id="SFLDS00003">
    <property type="entry name" value="Haloacid_Dehalogenase"/>
    <property type="match status" value="1"/>
</dbReference>
<sequence length="346" mass="35437">MIRLLALCSTATLLSGCVAAAIPLAATGTLAGKSVLDSGSEESSAPAAPPEAAAAPVRVAERPPASASPAPKPAAPSAPPASAAPLEPASAMRYLYGSGEAAATGVQAYNALGEWLASRAQDKIAGRPAISTVLAKGATLDRPGFVPCDGKPLAVVFDIDETVLLNVGFEGHAARTGAAYDEARWQRWEQTGANQVSAVPGAREAIEAARRAGIAVVFNSNRSAANAAATAAALEGAGLGSAVPGDTLWLREDGAEGGKDERRWRIADKYCVVALVGDQLGDFSDLFNTYSPISARRAVAVQPMVAPLWGSGWFILPNPVYGSGVAGGFDQVFPADKRWSDPMGDE</sequence>
<feature type="region of interest" description="Disordered" evidence="2">
    <location>
        <begin position="35"/>
        <end position="83"/>
    </location>
</feature>
<dbReference type="Pfam" id="PF03767">
    <property type="entry name" value="Acid_phosphat_B"/>
    <property type="match status" value="1"/>
</dbReference>
<feature type="signal peptide" evidence="3">
    <location>
        <begin position="1"/>
        <end position="20"/>
    </location>
</feature>
<evidence type="ECO:0000313" key="4">
    <source>
        <dbReference type="EMBL" id="RHW17398.1"/>
    </source>
</evidence>
<gene>
    <name evidence="4" type="ORF">D1610_10530</name>
</gene>
<dbReference type="PROSITE" id="PS51257">
    <property type="entry name" value="PROKAR_LIPOPROTEIN"/>
    <property type="match status" value="1"/>
</dbReference>
<dbReference type="RefSeq" id="WP_118864145.1">
    <property type="nucleotide sequence ID" value="NZ_QWLV01000004.1"/>
</dbReference>
<dbReference type="PANTHER" id="PTHR31284:SF10">
    <property type="entry name" value="ACID PHOSPHATASE-LIKE PROTEIN"/>
    <property type="match status" value="1"/>
</dbReference>
<dbReference type="InterPro" id="IPR023214">
    <property type="entry name" value="HAD_sf"/>
</dbReference>
<evidence type="ECO:0000256" key="1">
    <source>
        <dbReference type="ARBA" id="ARBA00022729"/>
    </source>
</evidence>
<protein>
    <submittedName>
        <fullName evidence="4">Acid phosphatase</fullName>
    </submittedName>
</protein>
<keyword evidence="1 3" id="KW-0732">Signal</keyword>
<evidence type="ECO:0000256" key="2">
    <source>
        <dbReference type="SAM" id="MobiDB-lite"/>
    </source>
</evidence>
<dbReference type="GO" id="GO:0009279">
    <property type="term" value="C:cell outer membrane"/>
    <property type="evidence" value="ECO:0007669"/>
    <property type="project" value="InterPro"/>
</dbReference>
<reference evidence="4 5" key="1">
    <citation type="submission" date="2018-08" db="EMBL/GenBank/DDBJ databases">
        <title>The multiple taxonomic identification of Sphingomonas gilva.</title>
        <authorList>
            <person name="Zhu D."/>
            <person name="Zheng S."/>
        </authorList>
    </citation>
    <scope>NUCLEOTIDE SEQUENCE [LARGE SCALE GENOMIC DNA]</scope>
    <source>
        <strain evidence="4 5">ZDH117</strain>
    </source>
</reference>
<dbReference type="OrthoDB" id="193314at2"/>
<dbReference type="Proteomes" id="UP000266693">
    <property type="component" value="Unassembled WGS sequence"/>
</dbReference>
<dbReference type="SUPFAM" id="SSF56784">
    <property type="entry name" value="HAD-like"/>
    <property type="match status" value="1"/>
</dbReference>
<comment type="caution">
    <text evidence="4">The sequence shown here is derived from an EMBL/GenBank/DDBJ whole genome shotgun (WGS) entry which is preliminary data.</text>
</comment>
<dbReference type="Gene3D" id="3.40.50.1000">
    <property type="entry name" value="HAD superfamily/HAD-like"/>
    <property type="match status" value="1"/>
</dbReference>
<dbReference type="InterPro" id="IPR036412">
    <property type="entry name" value="HAD-like_sf"/>
</dbReference>
<proteinExistence type="predicted"/>
<keyword evidence="5" id="KW-1185">Reference proteome</keyword>
<organism evidence="4 5">
    <name type="scientific">Sphingomonas gilva</name>
    <dbReference type="NCBI Taxonomy" id="2305907"/>
    <lineage>
        <taxon>Bacteria</taxon>
        <taxon>Pseudomonadati</taxon>
        <taxon>Pseudomonadota</taxon>
        <taxon>Alphaproteobacteria</taxon>
        <taxon>Sphingomonadales</taxon>
        <taxon>Sphingomonadaceae</taxon>
        <taxon>Sphingomonas</taxon>
    </lineage>
</organism>
<evidence type="ECO:0000256" key="3">
    <source>
        <dbReference type="SAM" id="SignalP"/>
    </source>
</evidence>
<dbReference type="InterPro" id="IPR005519">
    <property type="entry name" value="Acid_phosphat_B-like"/>
</dbReference>